<accession>A0AB38A527</accession>
<evidence type="ECO:0000256" key="5">
    <source>
        <dbReference type="ARBA" id="ARBA00023136"/>
    </source>
</evidence>
<evidence type="ECO:0000313" key="9">
    <source>
        <dbReference type="Proteomes" id="UP000183687"/>
    </source>
</evidence>
<gene>
    <name evidence="8" type="ORF">SAMN04489746_0305</name>
</gene>
<evidence type="ECO:0000256" key="2">
    <source>
        <dbReference type="ARBA" id="ARBA00022475"/>
    </source>
</evidence>
<feature type="transmembrane region" description="Helical" evidence="7">
    <location>
        <begin position="73"/>
        <end position="98"/>
    </location>
</feature>
<feature type="transmembrane region" description="Helical" evidence="7">
    <location>
        <begin position="262"/>
        <end position="283"/>
    </location>
</feature>
<dbReference type="GO" id="GO:0005886">
    <property type="term" value="C:plasma membrane"/>
    <property type="evidence" value="ECO:0007669"/>
    <property type="project" value="UniProtKB-SubCell"/>
</dbReference>
<keyword evidence="4 7" id="KW-1133">Transmembrane helix</keyword>
<reference evidence="8 9" key="1">
    <citation type="submission" date="2016-10" db="EMBL/GenBank/DDBJ databases">
        <authorList>
            <person name="Varghese N."/>
            <person name="Submissions S."/>
        </authorList>
    </citation>
    <scope>NUCLEOTIDE SEQUENCE [LARGE SCALE GENOMIC DNA]</scope>
    <source>
        <strain evidence="8 9">DSM 20586</strain>
    </source>
</reference>
<comment type="caution">
    <text evidence="8">The sequence shown here is derived from an EMBL/GenBank/DDBJ whole genome shotgun (WGS) entry which is preliminary data.</text>
</comment>
<evidence type="ECO:0000256" key="1">
    <source>
        <dbReference type="ARBA" id="ARBA00004651"/>
    </source>
</evidence>
<feature type="compositionally biased region" description="Polar residues" evidence="6">
    <location>
        <begin position="1"/>
        <end position="19"/>
    </location>
</feature>
<dbReference type="PANTHER" id="PTHR37693:SF1">
    <property type="entry name" value="INTEGRAL MEMBRANE PROTEIN"/>
    <property type="match status" value="1"/>
</dbReference>
<proteinExistence type="predicted"/>
<dbReference type="RefSeq" id="WP_002563513.1">
    <property type="nucleotide sequence ID" value="NZ_CALJSN010000006.1"/>
</dbReference>
<dbReference type="InterPro" id="IPR022791">
    <property type="entry name" value="L-PG_synthase/AglD"/>
</dbReference>
<feature type="transmembrane region" description="Helical" evidence="7">
    <location>
        <begin position="118"/>
        <end position="136"/>
    </location>
</feature>
<sequence length="430" mass="46748">MSNKLTHTSESQKPTTQVGSKPKTRVTSKDEETSSARKGAQFLAVVVAAYIVFLIVTGQMATFVDALAHANRAWIFGAVVCFVLYFVFGVIAYAIAVWLDPNSPVGIRDLMSVEASGIFFGNLTPMMAGAVPSQIVRLTRTGLDAGEASATQFTRFIMFQFGVVLFAALALLGKFEFFLHTYGDIVILNLFVFGMHAIELIVLFVVCLCPGFVKRFGNGFLRWIRKRNLVKDSSRLDDLINRQVDEFADAFRRAAVHIPSMALTLLVTMLQLAAFYTIPWFVLNAFGQSADFWACLAAGSMVQMVATAVPLPGGTGGVESGFALFYGPLFGASATAGYLVWRIVTFFAPTILAAPLLGLRSSNPVSIRHRWDRMMGKYSGTESGNKRSYGGVGMSGARAARLAAKAHKGLFSSAKSESQDKQDKQQSKKS</sequence>
<comment type="subcellular location">
    <subcellularLocation>
        <location evidence="1">Cell membrane</location>
        <topology evidence="1">Multi-pass membrane protein</topology>
    </subcellularLocation>
</comment>
<evidence type="ECO:0000313" key="8">
    <source>
        <dbReference type="EMBL" id="SEB46402.1"/>
    </source>
</evidence>
<keyword evidence="2" id="KW-1003">Cell membrane</keyword>
<organism evidence="8 9">
    <name type="scientific">Atopobium minutum</name>
    <dbReference type="NCBI Taxonomy" id="1381"/>
    <lineage>
        <taxon>Bacteria</taxon>
        <taxon>Bacillati</taxon>
        <taxon>Actinomycetota</taxon>
        <taxon>Coriobacteriia</taxon>
        <taxon>Coriobacteriales</taxon>
        <taxon>Atopobiaceae</taxon>
        <taxon>Atopobium</taxon>
    </lineage>
</organism>
<keyword evidence="3 7" id="KW-0812">Transmembrane</keyword>
<feature type="transmembrane region" description="Helical" evidence="7">
    <location>
        <begin position="40"/>
        <end position="61"/>
    </location>
</feature>
<feature type="compositionally biased region" description="Basic and acidic residues" evidence="6">
    <location>
        <begin position="417"/>
        <end position="430"/>
    </location>
</feature>
<protein>
    <recommendedName>
        <fullName evidence="10">Lysylphosphatidylglycerol synthase TM region</fullName>
    </recommendedName>
</protein>
<feature type="transmembrane region" description="Helical" evidence="7">
    <location>
        <begin position="156"/>
        <end position="173"/>
    </location>
</feature>
<evidence type="ECO:0000256" key="7">
    <source>
        <dbReference type="SAM" id="Phobius"/>
    </source>
</evidence>
<dbReference type="Pfam" id="PF03706">
    <property type="entry name" value="LPG_synthase_TM"/>
    <property type="match status" value="1"/>
</dbReference>
<dbReference type="EMBL" id="FNSH01000001">
    <property type="protein sequence ID" value="SEB46402.1"/>
    <property type="molecule type" value="Genomic_DNA"/>
</dbReference>
<evidence type="ECO:0000256" key="3">
    <source>
        <dbReference type="ARBA" id="ARBA00022692"/>
    </source>
</evidence>
<dbReference type="PANTHER" id="PTHR37693">
    <property type="entry name" value="PHOSPHATIDYLGLYCEROL LYSYLTRANSFERASE"/>
    <property type="match status" value="1"/>
</dbReference>
<dbReference type="AlphaFoldDB" id="A0AB38A527"/>
<feature type="region of interest" description="Disordered" evidence="6">
    <location>
        <begin position="1"/>
        <end position="32"/>
    </location>
</feature>
<feature type="transmembrane region" description="Helical" evidence="7">
    <location>
        <begin position="339"/>
        <end position="359"/>
    </location>
</feature>
<evidence type="ECO:0008006" key="10">
    <source>
        <dbReference type="Google" id="ProtNLM"/>
    </source>
</evidence>
<feature type="transmembrane region" description="Helical" evidence="7">
    <location>
        <begin position="185"/>
        <end position="213"/>
    </location>
</feature>
<evidence type="ECO:0000256" key="6">
    <source>
        <dbReference type="SAM" id="MobiDB-lite"/>
    </source>
</evidence>
<keyword evidence="5 7" id="KW-0472">Membrane</keyword>
<evidence type="ECO:0000256" key="4">
    <source>
        <dbReference type="ARBA" id="ARBA00022989"/>
    </source>
</evidence>
<name>A0AB38A527_9ACTN</name>
<feature type="region of interest" description="Disordered" evidence="6">
    <location>
        <begin position="408"/>
        <end position="430"/>
    </location>
</feature>
<dbReference type="Proteomes" id="UP000183687">
    <property type="component" value="Unassembled WGS sequence"/>
</dbReference>
<dbReference type="NCBIfam" id="TIGR00374">
    <property type="entry name" value="flippase-like domain"/>
    <property type="match status" value="1"/>
</dbReference>